<name>A0A0H3A4Q3_NITV4</name>
<reference evidence="2" key="1">
    <citation type="journal article" date="2009" name="Environ. Microbiol.">
        <title>Contribution of mobile genetic elements to Desulfovibrio vulgaris genome plasticity.</title>
        <authorList>
            <person name="Walker C.B."/>
            <person name="Stolyar S."/>
            <person name="Chivian D."/>
            <person name="Pinel N."/>
            <person name="Gabster J.A."/>
            <person name="Dehal P.S."/>
            <person name="He Z."/>
            <person name="Yang Z.K."/>
            <person name="Yen H.C."/>
            <person name="Zhou J."/>
            <person name="Wall J.D."/>
            <person name="Hazen T.C."/>
            <person name="Arkin A.P."/>
            <person name="Stahl D.A."/>
        </authorList>
    </citation>
    <scope>NUCLEOTIDE SEQUENCE [LARGE SCALE GENOMIC DNA]</scope>
    <source>
        <strain evidence="2">DP4</strain>
    </source>
</reference>
<evidence type="ECO:0000313" key="1">
    <source>
        <dbReference type="EMBL" id="ABM27452.1"/>
    </source>
</evidence>
<dbReference type="SUPFAM" id="SSF52402">
    <property type="entry name" value="Adenine nucleotide alpha hydrolases-like"/>
    <property type="match status" value="1"/>
</dbReference>
<dbReference type="Proteomes" id="UP000009173">
    <property type="component" value="Chromosome"/>
</dbReference>
<protein>
    <recommendedName>
        <fullName evidence="3">PP-loop domain protein</fullName>
    </recommendedName>
</protein>
<dbReference type="InterPro" id="IPR014729">
    <property type="entry name" value="Rossmann-like_a/b/a_fold"/>
</dbReference>
<proteinExistence type="predicted"/>
<dbReference type="EMBL" id="CP000527">
    <property type="protein sequence ID" value="ABM27452.1"/>
    <property type="molecule type" value="Genomic_DNA"/>
</dbReference>
<accession>A0A0H3A4Q3</accession>
<evidence type="ECO:0008006" key="3">
    <source>
        <dbReference type="Google" id="ProtNLM"/>
    </source>
</evidence>
<dbReference type="RefSeq" id="WP_011791607.1">
    <property type="nucleotide sequence ID" value="NC_008751.1"/>
</dbReference>
<dbReference type="PANTHER" id="PTHR43169">
    <property type="entry name" value="EXSB FAMILY PROTEIN"/>
    <property type="match status" value="1"/>
</dbReference>
<organism evidence="1 2">
    <name type="scientific">Nitratidesulfovibrio vulgaris (strain DP4)</name>
    <name type="common">Desulfovibrio vulgaris</name>
    <dbReference type="NCBI Taxonomy" id="391774"/>
    <lineage>
        <taxon>Bacteria</taxon>
        <taxon>Pseudomonadati</taxon>
        <taxon>Thermodesulfobacteriota</taxon>
        <taxon>Desulfovibrionia</taxon>
        <taxon>Desulfovibrionales</taxon>
        <taxon>Desulfovibrionaceae</taxon>
        <taxon>Nitratidesulfovibrio</taxon>
    </lineage>
</organism>
<sequence>MTATTHHKALEDILGGLPVLAVALSGGVDSRFLVHMALRAGCRVVALHATGPHVAPRETLWARDWAQRTGVRLMLVEFDPLPIPAVTSGSPDRCYHCKRALMQALRRALPEDAACAPLCDGTNADDLAAHRPGLRALHECGVRSPLAEAGLHKAHIRTLGAATGLAAPEQAARPCLLTRLPYGMRPSAPLLRRLARAEAALEDMGLRDFRLRVRPDAPVLLQLGPSEAVAESGGTSPHPGDMLLTGTAGHLRRGIDAAVLRAALNDAGFPDADIASTDGVSGYFDRTTGGTPVTT</sequence>
<gene>
    <name evidence="1" type="ordered locus">Dvul_0429</name>
</gene>
<dbReference type="PANTHER" id="PTHR43169:SF2">
    <property type="entry name" value="NAD_GMP SYNTHASE DOMAIN-CONTAINING PROTEIN"/>
    <property type="match status" value="1"/>
</dbReference>
<dbReference type="Gene3D" id="3.40.50.620">
    <property type="entry name" value="HUPs"/>
    <property type="match status" value="1"/>
</dbReference>
<evidence type="ECO:0000313" key="2">
    <source>
        <dbReference type="Proteomes" id="UP000009173"/>
    </source>
</evidence>
<dbReference type="KEGG" id="dvl:Dvul_0429"/>
<dbReference type="HOGENOM" id="CLU_061181_3_0_7"/>
<dbReference type="AlphaFoldDB" id="A0A0H3A4Q3"/>
<dbReference type="InterPro" id="IPR052188">
    <property type="entry name" value="Ni-pincer_cofactor_biosynth"/>
</dbReference>